<gene>
    <name evidence="5" type="primary">LOC116494092</name>
</gene>
<feature type="compositionally biased region" description="Polar residues" evidence="1">
    <location>
        <begin position="13"/>
        <end position="45"/>
    </location>
</feature>
<evidence type="ECO:0000313" key="4">
    <source>
        <dbReference type="Proteomes" id="UP000504639"/>
    </source>
</evidence>
<dbReference type="InParanoid" id="A0A6J3DJP5"/>
<dbReference type="GeneID" id="116494092"/>
<dbReference type="KEGG" id="aful:116494092"/>
<keyword evidence="2" id="KW-0812">Transmembrane</keyword>
<evidence type="ECO:0000313" key="5">
    <source>
        <dbReference type="RefSeq" id="XP_032051686.1"/>
    </source>
</evidence>
<organism evidence="4 5">
    <name type="scientific">Aythya fuligula</name>
    <name type="common">Tufted duck</name>
    <name type="synonym">Anas fuligula</name>
    <dbReference type="NCBI Taxonomy" id="219594"/>
    <lineage>
        <taxon>Eukaryota</taxon>
        <taxon>Metazoa</taxon>
        <taxon>Chordata</taxon>
        <taxon>Craniata</taxon>
        <taxon>Vertebrata</taxon>
        <taxon>Euteleostomi</taxon>
        <taxon>Archelosauria</taxon>
        <taxon>Archosauria</taxon>
        <taxon>Dinosauria</taxon>
        <taxon>Saurischia</taxon>
        <taxon>Theropoda</taxon>
        <taxon>Coelurosauria</taxon>
        <taxon>Aves</taxon>
        <taxon>Neognathae</taxon>
        <taxon>Galloanserae</taxon>
        <taxon>Anseriformes</taxon>
        <taxon>Anatidae</taxon>
        <taxon>Aythyinae</taxon>
        <taxon>Aythya</taxon>
    </lineage>
</organism>
<name>A0A6J3DJP5_AYTFU</name>
<reference evidence="5" key="1">
    <citation type="submission" date="2025-08" db="UniProtKB">
        <authorList>
            <consortium name="RefSeq"/>
        </authorList>
    </citation>
    <scope>IDENTIFICATION</scope>
    <source>
        <tissue evidence="5">Lung</tissue>
    </source>
</reference>
<feature type="compositionally biased region" description="Pro residues" evidence="1">
    <location>
        <begin position="91"/>
        <end position="104"/>
    </location>
</feature>
<feature type="domain" description="DUF7064" evidence="3">
    <location>
        <begin position="368"/>
        <end position="491"/>
    </location>
</feature>
<dbReference type="PANTHER" id="PTHR34717">
    <property type="entry name" value="EG:BACR7A4.20 PROTEIN"/>
    <property type="match status" value="1"/>
</dbReference>
<protein>
    <submittedName>
        <fullName evidence="5">Uncharacterized protein LOC116494092</fullName>
    </submittedName>
</protein>
<dbReference type="RefSeq" id="XP_032051686.1">
    <property type="nucleotide sequence ID" value="XM_032195795.1"/>
</dbReference>
<dbReference type="Pfam" id="PF23212">
    <property type="entry name" value="DUF7064"/>
    <property type="match status" value="1"/>
</dbReference>
<accession>A0A6J3DJP5</accession>
<dbReference type="AlphaFoldDB" id="A0A6J3DJP5"/>
<keyword evidence="2" id="KW-0472">Membrane</keyword>
<sequence length="536" mass="59305">MNTHRSRKPSETGPKTLNQPLISRGTSGNGLNLHPQSRAAQSALSAGSEAGFGGGRSRRCPCGRGPAAAPSPAPSTPGRLQDLYPGSEAPIPAPGLPGPARDPPQAGPAMPVLLALLAAALLALLGALRAAGPGARVPLKRWALAGLLLFHGAWRHRVVAGGTEEPRRPRLIWPDPHAFDSVYFTGFVETNKTFVIARLAKRPHGICEMWLFLRVDGIGEFEHPQHPNMMVSDESEEIWSGGGLTIEYLELQARWKISFDGLLRKGPFRQQWSEEEGELVPVKFSLHWENFTEVFNFSVDSHPSTFARAFAQEPWTIEFFQRVKKQREQHFRHEQWGQSVGEIEIENHEKTELSLKGIRSHSYGVRNWSEIYRYVMILARFEDGTAAHLTVINMPATTTNLTVGYVFFPDGKKAGIEWSNASLAEMADDGIIRDEYGVSFTAGGKYFDVSARLDKQACPVVYNGLTGSGVFHECIADFQLNGLTQGWGLAEFYYRDEAAQLVPNLQLGSKANGPNLSSQHPWLLTVVVWRQFRGNF</sequence>
<feature type="transmembrane region" description="Helical" evidence="2">
    <location>
        <begin position="109"/>
        <end position="131"/>
    </location>
</feature>
<dbReference type="Proteomes" id="UP000504639">
    <property type="component" value="Chromosome 12"/>
</dbReference>
<evidence type="ECO:0000256" key="1">
    <source>
        <dbReference type="SAM" id="MobiDB-lite"/>
    </source>
</evidence>
<feature type="region of interest" description="Disordered" evidence="1">
    <location>
        <begin position="1"/>
        <end position="104"/>
    </location>
</feature>
<evidence type="ECO:0000256" key="2">
    <source>
        <dbReference type="SAM" id="Phobius"/>
    </source>
</evidence>
<keyword evidence="2" id="KW-1133">Transmembrane helix</keyword>
<dbReference type="InterPro" id="IPR055492">
    <property type="entry name" value="DUF7064"/>
</dbReference>
<dbReference type="PANTHER" id="PTHR34717:SF1">
    <property type="entry name" value="EG:BACR7A4.20 PROTEIN"/>
    <property type="match status" value="1"/>
</dbReference>
<proteinExistence type="predicted"/>
<keyword evidence="4" id="KW-1185">Reference proteome</keyword>
<evidence type="ECO:0000259" key="3">
    <source>
        <dbReference type="Pfam" id="PF23212"/>
    </source>
</evidence>